<organism evidence="2 3">
    <name type="scientific">Caerostris extrusa</name>
    <name type="common">Bark spider</name>
    <name type="synonym">Caerostris bankana</name>
    <dbReference type="NCBI Taxonomy" id="172846"/>
    <lineage>
        <taxon>Eukaryota</taxon>
        <taxon>Metazoa</taxon>
        <taxon>Ecdysozoa</taxon>
        <taxon>Arthropoda</taxon>
        <taxon>Chelicerata</taxon>
        <taxon>Arachnida</taxon>
        <taxon>Araneae</taxon>
        <taxon>Araneomorphae</taxon>
        <taxon>Entelegynae</taxon>
        <taxon>Araneoidea</taxon>
        <taxon>Araneidae</taxon>
        <taxon>Caerostris</taxon>
    </lineage>
</organism>
<protein>
    <submittedName>
        <fullName evidence="2">Uncharacterized protein</fullName>
    </submittedName>
</protein>
<reference evidence="2 3" key="1">
    <citation type="submission" date="2021-06" db="EMBL/GenBank/DDBJ databases">
        <title>Caerostris extrusa draft genome.</title>
        <authorList>
            <person name="Kono N."/>
            <person name="Arakawa K."/>
        </authorList>
    </citation>
    <scope>NUCLEOTIDE SEQUENCE [LARGE SCALE GENOMIC DNA]</scope>
</reference>
<name>A0AAV4RZC6_CAEEX</name>
<accession>A0AAV4RZC6</accession>
<proteinExistence type="predicted"/>
<evidence type="ECO:0000313" key="2">
    <source>
        <dbReference type="EMBL" id="GIY26251.1"/>
    </source>
</evidence>
<evidence type="ECO:0000256" key="1">
    <source>
        <dbReference type="SAM" id="MobiDB-lite"/>
    </source>
</evidence>
<dbReference type="EMBL" id="BPLR01008651">
    <property type="protein sequence ID" value="GIY26251.1"/>
    <property type="molecule type" value="Genomic_DNA"/>
</dbReference>
<sequence length="131" mass="14554">MSQNRDISYSQKKTALTPIDSLSCKKKGWGVGVFRAMCSRISVTPPLPEPTNTNSAAILGVRKGGPDFRRSDRKRRDPPARCLLRSALEYPTRARTQGDGFSDPFSMVARVTKGSAAIYRRVSEIYIVCEK</sequence>
<feature type="region of interest" description="Disordered" evidence="1">
    <location>
        <begin position="44"/>
        <end position="78"/>
    </location>
</feature>
<feature type="compositionally biased region" description="Basic and acidic residues" evidence="1">
    <location>
        <begin position="64"/>
        <end position="78"/>
    </location>
</feature>
<evidence type="ECO:0000313" key="3">
    <source>
        <dbReference type="Proteomes" id="UP001054945"/>
    </source>
</evidence>
<dbReference type="AlphaFoldDB" id="A0AAV4RZC6"/>
<comment type="caution">
    <text evidence="2">The sequence shown here is derived from an EMBL/GenBank/DDBJ whole genome shotgun (WGS) entry which is preliminary data.</text>
</comment>
<keyword evidence="3" id="KW-1185">Reference proteome</keyword>
<dbReference type="Proteomes" id="UP001054945">
    <property type="component" value="Unassembled WGS sequence"/>
</dbReference>
<gene>
    <name evidence="2" type="ORF">CEXT_192341</name>
</gene>